<reference evidence="2" key="3">
    <citation type="submission" date="2015-04" db="UniProtKB">
        <authorList>
            <consortium name="EnsemblPlants"/>
        </authorList>
    </citation>
    <scope>IDENTIFICATION</scope>
    <source>
        <strain evidence="2">cv. Jemalong A17</strain>
    </source>
</reference>
<reference evidence="1 3" key="1">
    <citation type="journal article" date="2011" name="Nature">
        <title>The Medicago genome provides insight into the evolution of rhizobial symbioses.</title>
        <authorList>
            <person name="Young N.D."/>
            <person name="Debelle F."/>
            <person name="Oldroyd G.E."/>
            <person name="Geurts R."/>
            <person name="Cannon S.B."/>
            <person name="Udvardi M.K."/>
            <person name="Benedito V.A."/>
            <person name="Mayer K.F."/>
            <person name="Gouzy J."/>
            <person name="Schoof H."/>
            <person name="Van de Peer Y."/>
            <person name="Proost S."/>
            <person name="Cook D.R."/>
            <person name="Meyers B.C."/>
            <person name="Spannagl M."/>
            <person name="Cheung F."/>
            <person name="De Mita S."/>
            <person name="Krishnakumar V."/>
            <person name="Gundlach H."/>
            <person name="Zhou S."/>
            <person name="Mudge J."/>
            <person name="Bharti A.K."/>
            <person name="Murray J.D."/>
            <person name="Naoumkina M.A."/>
            <person name="Rosen B."/>
            <person name="Silverstein K.A."/>
            <person name="Tang H."/>
            <person name="Rombauts S."/>
            <person name="Zhao P.X."/>
            <person name="Zhou P."/>
            <person name="Barbe V."/>
            <person name="Bardou P."/>
            <person name="Bechner M."/>
            <person name="Bellec A."/>
            <person name="Berger A."/>
            <person name="Berges H."/>
            <person name="Bidwell S."/>
            <person name="Bisseling T."/>
            <person name="Choisne N."/>
            <person name="Couloux A."/>
            <person name="Denny R."/>
            <person name="Deshpande S."/>
            <person name="Dai X."/>
            <person name="Doyle J.J."/>
            <person name="Dudez A.M."/>
            <person name="Farmer A.D."/>
            <person name="Fouteau S."/>
            <person name="Franken C."/>
            <person name="Gibelin C."/>
            <person name="Gish J."/>
            <person name="Goldstein S."/>
            <person name="Gonzalez A.J."/>
            <person name="Green P.J."/>
            <person name="Hallab A."/>
            <person name="Hartog M."/>
            <person name="Hua A."/>
            <person name="Humphray S.J."/>
            <person name="Jeong D.H."/>
            <person name="Jing Y."/>
            <person name="Jocker A."/>
            <person name="Kenton S.M."/>
            <person name="Kim D.J."/>
            <person name="Klee K."/>
            <person name="Lai H."/>
            <person name="Lang C."/>
            <person name="Lin S."/>
            <person name="Macmil S.L."/>
            <person name="Magdelenat G."/>
            <person name="Matthews L."/>
            <person name="McCorrison J."/>
            <person name="Monaghan E.L."/>
            <person name="Mun J.H."/>
            <person name="Najar F.Z."/>
            <person name="Nicholson C."/>
            <person name="Noirot C."/>
            <person name="O'Bleness M."/>
            <person name="Paule C.R."/>
            <person name="Poulain J."/>
            <person name="Prion F."/>
            <person name="Qin B."/>
            <person name="Qu C."/>
            <person name="Retzel E.F."/>
            <person name="Riddle C."/>
            <person name="Sallet E."/>
            <person name="Samain S."/>
            <person name="Samson N."/>
            <person name="Sanders I."/>
            <person name="Saurat O."/>
            <person name="Scarpelli C."/>
            <person name="Schiex T."/>
            <person name="Segurens B."/>
            <person name="Severin A.J."/>
            <person name="Sherrier D.J."/>
            <person name="Shi R."/>
            <person name="Sims S."/>
            <person name="Singer S.R."/>
            <person name="Sinharoy S."/>
            <person name="Sterck L."/>
            <person name="Viollet A."/>
            <person name="Wang B.B."/>
            <person name="Wang K."/>
            <person name="Wang M."/>
            <person name="Wang X."/>
            <person name="Warfsmann J."/>
            <person name="Weissenbach J."/>
            <person name="White D.D."/>
            <person name="White J.D."/>
            <person name="Wiley G.B."/>
            <person name="Wincker P."/>
            <person name="Xing Y."/>
            <person name="Yang L."/>
            <person name="Yao Z."/>
            <person name="Ying F."/>
            <person name="Zhai J."/>
            <person name="Zhou L."/>
            <person name="Zuber A."/>
            <person name="Denarie J."/>
            <person name="Dixon R.A."/>
            <person name="May G.D."/>
            <person name="Schwartz D.C."/>
            <person name="Rogers J."/>
            <person name="Quetier F."/>
            <person name="Town C.D."/>
            <person name="Roe B.A."/>
        </authorList>
    </citation>
    <scope>NUCLEOTIDE SEQUENCE [LARGE SCALE GENOMIC DNA]</scope>
    <source>
        <strain evidence="1">A17</strain>
        <strain evidence="2 3">cv. Jemalong A17</strain>
    </source>
</reference>
<proteinExistence type="predicted"/>
<dbReference type="AlphaFoldDB" id="G7JTM4"/>
<name>G7JTM4_MEDTR</name>
<organism evidence="1 3">
    <name type="scientific">Medicago truncatula</name>
    <name type="common">Barrel medic</name>
    <name type="synonym">Medicago tribuloides</name>
    <dbReference type="NCBI Taxonomy" id="3880"/>
    <lineage>
        <taxon>Eukaryota</taxon>
        <taxon>Viridiplantae</taxon>
        <taxon>Streptophyta</taxon>
        <taxon>Embryophyta</taxon>
        <taxon>Tracheophyta</taxon>
        <taxon>Spermatophyta</taxon>
        <taxon>Magnoliopsida</taxon>
        <taxon>eudicotyledons</taxon>
        <taxon>Gunneridae</taxon>
        <taxon>Pentapetalae</taxon>
        <taxon>rosids</taxon>
        <taxon>fabids</taxon>
        <taxon>Fabales</taxon>
        <taxon>Fabaceae</taxon>
        <taxon>Papilionoideae</taxon>
        <taxon>50 kb inversion clade</taxon>
        <taxon>NPAAA clade</taxon>
        <taxon>Hologalegina</taxon>
        <taxon>IRL clade</taxon>
        <taxon>Trifolieae</taxon>
        <taxon>Medicago</taxon>
    </lineage>
</organism>
<dbReference type="EnsemblPlants" id="AES88793">
    <property type="protein sequence ID" value="AES88793"/>
    <property type="gene ID" value="MTR_4g062300"/>
</dbReference>
<dbReference type="Proteomes" id="UP000002051">
    <property type="component" value="Chromosome 4"/>
</dbReference>
<dbReference type="HOGENOM" id="CLU_2100497_0_0_1"/>
<protein>
    <submittedName>
        <fullName evidence="1 2">Uncharacterized protein</fullName>
    </submittedName>
</protein>
<dbReference type="eggNOG" id="KOG0017">
    <property type="taxonomic scope" value="Eukaryota"/>
</dbReference>
<accession>G7JTM4</accession>
<dbReference type="EMBL" id="CM001220">
    <property type="protein sequence ID" value="AES88793.1"/>
    <property type="molecule type" value="Genomic_DNA"/>
</dbReference>
<sequence length="116" mass="13504">MHFGHIEPCLRPCHLPVKLEHKTYWAIKILNFDQTLVGRKRLLKLNELEEMRLQAFENAHKGLRGPFKVKSVSHHRVVEVMTPDGERVLKVNGQRLKPCYSVDLPKERMGLVLTDL</sequence>
<evidence type="ECO:0000313" key="1">
    <source>
        <dbReference type="EMBL" id="AES88793.1"/>
    </source>
</evidence>
<evidence type="ECO:0000313" key="3">
    <source>
        <dbReference type="Proteomes" id="UP000002051"/>
    </source>
</evidence>
<reference evidence="1 3" key="2">
    <citation type="journal article" date="2014" name="BMC Genomics">
        <title>An improved genome release (version Mt4.0) for the model legume Medicago truncatula.</title>
        <authorList>
            <person name="Tang H."/>
            <person name="Krishnakumar V."/>
            <person name="Bidwell S."/>
            <person name="Rosen B."/>
            <person name="Chan A."/>
            <person name="Zhou S."/>
            <person name="Gentzbittel L."/>
            <person name="Childs K.L."/>
            <person name="Yandell M."/>
            <person name="Gundlach H."/>
            <person name="Mayer K.F."/>
            <person name="Schwartz D.C."/>
            <person name="Town C.D."/>
        </authorList>
    </citation>
    <scope>GENOME REANNOTATION</scope>
    <source>
        <strain evidence="2 3">cv. Jemalong A17</strain>
    </source>
</reference>
<gene>
    <name evidence="1" type="ordered locus">MTR_4g062300</name>
</gene>
<dbReference type="OMA" id="FGHIEPC"/>
<keyword evidence="3" id="KW-1185">Reference proteome</keyword>
<dbReference type="PaxDb" id="3880-AES88793"/>
<evidence type="ECO:0000313" key="2">
    <source>
        <dbReference type="EnsemblPlants" id="AES88793"/>
    </source>
</evidence>